<evidence type="ECO:0000256" key="1">
    <source>
        <dbReference type="SAM" id="Phobius"/>
    </source>
</evidence>
<keyword evidence="1" id="KW-0812">Transmembrane</keyword>
<reference evidence="3 4" key="1">
    <citation type="submission" date="2020-08" db="EMBL/GenBank/DDBJ databases">
        <title>Novel species isolated from subtropical streams in China.</title>
        <authorList>
            <person name="Lu H."/>
        </authorList>
    </citation>
    <scope>NUCLEOTIDE SEQUENCE [LARGE SCALE GENOMIC DNA]</scope>
    <source>
        <strain evidence="3 4">LX15W</strain>
    </source>
</reference>
<protein>
    <submittedName>
        <fullName evidence="3">AsmA family protein</fullName>
    </submittedName>
</protein>
<dbReference type="PANTHER" id="PTHR30441:SF4">
    <property type="entry name" value="PROTEIN ASMA"/>
    <property type="match status" value="1"/>
</dbReference>
<feature type="transmembrane region" description="Helical" evidence="1">
    <location>
        <begin position="7"/>
        <end position="30"/>
    </location>
</feature>
<comment type="caution">
    <text evidence="3">The sequence shown here is derived from an EMBL/GenBank/DDBJ whole genome shotgun (WGS) entry which is preliminary data.</text>
</comment>
<evidence type="ECO:0000259" key="2">
    <source>
        <dbReference type="Pfam" id="PF05170"/>
    </source>
</evidence>
<keyword evidence="1" id="KW-1133">Transmembrane helix</keyword>
<keyword evidence="1" id="KW-0472">Membrane</keyword>
<name>A0ABR6Y7D4_9BURK</name>
<dbReference type="EMBL" id="JACOGA010000002">
    <property type="protein sequence ID" value="MBC3872531.1"/>
    <property type="molecule type" value="Genomic_DNA"/>
</dbReference>
<dbReference type="RefSeq" id="WP_186940523.1">
    <property type="nucleotide sequence ID" value="NZ_JACOGA010000002.1"/>
</dbReference>
<evidence type="ECO:0000313" key="4">
    <source>
        <dbReference type="Proteomes" id="UP000624279"/>
    </source>
</evidence>
<sequence>MNKPLKIFAIAVSSILLIIGAGIAYLSLVFDPNQFKSQLVELVKDKKHRTLSIDGNIQLKFFPKLGVSLEKIKLSEFESPTQFAALEQAQVSLALMPLLQKQIVIDKVSLHGLQLRYQRDAAGKSNIDDLLAKEPATDASPENAPKQAMRFDIEGIDIARSQFEIDDQKAQLQGSIKDLNLNTGKISDKNKTPVKFSATISFQQPKADAHIELNTSLRFDLAQKNLDLQDFKTQIAGKLGADTINLQIETAAMNLSPQQGASEQLSITAKSDGAQSLNAKLILNKLAMSDKKLSLGAIELHAEAKQGGASKLIDLKSNLTMDMETQLLQLPQLAIQLALKDPKLAQTDIAIPITGHAAINLKEKSIDTTLAAKFDETQLHTSVQMQNFSTPAIRFKVDIDKLNLDRYIKASAPETASENKEEDLNLAGLKSLNLNGTVNIAALQVKNLHINQVQLPIKASQGEFYITGIAAQLYQGSVAGGMHFDVDGNRFQMQQTLSNIQINPLLLDFMKKDIVEGRGTLSLQINTHGKRVSQFKDNLNGTIRTQLTDGAVKGINLAKSLREFKAKILNRSDQQQAANKNEKTDFSAMSASINFVDGIGNSDDLDMKSPFLRVGGKGQVNLRNNTLDYTARATIVNTAVGQDGADLSQLKDLTIPVKISGPFEQLGYQLQFAQIGSEALKSAFKAKAAPALEEKKKELKEKVNEQLKDKLKGLFTR</sequence>
<dbReference type="Proteomes" id="UP000624279">
    <property type="component" value="Unassembled WGS sequence"/>
</dbReference>
<dbReference type="InterPro" id="IPR052894">
    <property type="entry name" value="AsmA-related"/>
</dbReference>
<evidence type="ECO:0000313" key="3">
    <source>
        <dbReference type="EMBL" id="MBC3872531.1"/>
    </source>
</evidence>
<proteinExistence type="predicted"/>
<dbReference type="Pfam" id="PF05170">
    <property type="entry name" value="AsmA"/>
    <property type="match status" value="1"/>
</dbReference>
<keyword evidence="4" id="KW-1185">Reference proteome</keyword>
<gene>
    <name evidence="3" type="ORF">H8K55_02940</name>
</gene>
<dbReference type="InterPro" id="IPR007844">
    <property type="entry name" value="AsmA"/>
</dbReference>
<accession>A0ABR6Y7D4</accession>
<feature type="domain" description="AsmA" evidence="2">
    <location>
        <begin position="1"/>
        <end position="604"/>
    </location>
</feature>
<organism evidence="3 4">
    <name type="scientific">Undibacterium flavidum</name>
    <dbReference type="NCBI Taxonomy" id="2762297"/>
    <lineage>
        <taxon>Bacteria</taxon>
        <taxon>Pseudomonadati</taxon>
        <taxon>Pseudomonadota</taxon>
        <taxon>Betaproteobacteria</taxon>
        <taxon>Burkholderiales</taxon>
        <taxon>Oxalobacteraceae</taxon>
        <taxon>Undibacterium</taxon>
    </lineage>
</organism>
<dbReference type="PANTHER" id="PTHR30441">
    <property type="entry name" value="DUF748 DOMAIN-CONTAINING PROTEIN"/>
    <property type="match status" value="1"/>
</dbReference>